<dbReference type="PRINTS" id="PR00149">
    <property type="entry name" value="FUMRATELYASE"/>
</dbReference>
<dbReference type="FunFam" id="1.10.275.10:FF:000002">
    <property type="entry name" value="Argininosuccinate lyase"/>
    <property type="match status" value="1"/>
</dbReference>
<comment type="similarity">
    <text evidence="7">Belongs to the lyase 1 family. Argininosuccinate lyase subfamily.</text>
</comment>
<dbReference type="PANTHER" id="PTHR43814:SF1">
    <property type="entry name" value="ARGININOSUCCINATE LYASE"/>
    <property type="match status" value="1"/>
</dbReference>
<evidence type="ECO:0000256" key="8">
    <source>
        <dbReference type="SAM" id="Coils"/>
    </source>
</evidence>
<evidence type="ECO:0000256" key="6">
    <source>
        <dbReference type="ARBA" id="ARBA00023239"/>
    </source>
</evidence>
<evidence type="ECO:0000256" key="7">
    <source>
        <dbReference type="HAMAP-Rule" id="MF_00006"/>
    </source>
</evidence>
<dbReference type="Gene3D" id="1.20.200.10">
    <property type="entry name" value="Fumarase/aspartase (Central domain)"/>
    <property type="match status" value="1"/>
</dbReference>
<dbReference type="CDD" id="cd01359">
    <property type="entry name" value="Argininosuccinate_lyase"/>
    <property type="match status" value="1"/>
</dbReference>
<dbReference type="InterPro" id="IPR020557">
    <property type="entry name" value="Fumarate_lyase_CS"/>
</dbReference>
<dbReference type="PANTHER" id="PTHR43814">
    <property type="entry name" value="ARGININOSUCCINATE LYASE"/>
    <property type="match status" value="1"/>
</dbReference>
<comment type="caution">
    <text evidence="12">The sequence shown here is derived from an EMBL/GenBank/DDBJ whole genome shotgun (WGS) entry which is preliminary data.</text>
</comment>
<dbReference type="HAMAP" id="MF_00006">
    <property type="entry name" value="Arg_succ_lyase"/>
    <property type="match status" value="1"/>
</dbReference>
<protein>
    <recommendedName>
        <fullName evidence="3 7">Argininosuccinate lyase</fullName>
        <shortName evidence="7">ASAL</shortName>
        <ecNumber evidence="3 7">4.3.2.1</ecNumber>
    </recommendedName>
    <alternativeName>
        <fullName evidence="7">Arginosuccinase</fullName>
    </alternativeName>
</protein>
<dbReference type="PRINTS" id="PR00145">
    <property type="entry name" value="ARGSUCLYASE"/>
</dbReference>
<dbReference type="EMBL" id="JAMQPL010000002">
    <property type="protein sequence ID" value="MCW7529922.1"/>
    <property type="molecule type" value="Genomic_DNA"/>
</dbReference>
<reference evidence="12 14" key="1">
    <citation type="submission" date="2022-06" db="EMBL/GenBank/DDBJ databases">
        <title>Leptospira isolates from biofilms formed at urban environments.</title>
        <authorList>
            <person name="Ribeiro P.S."/>
            <person name="Sousa T."/>
            <person name="Carvalho N."/>
            <person name="Aburjaile F."/>
            <person name="Neves F."/>
            <person name="Oliveira D."/>
            <person name="Blanco L."/>
            <person name="Lima J."/>
            <person name="Costa F."/>
            <person name="Brenig B."/>
            <person name="Soares S."/>
            <person name="Ramos R."/>
            <person name="Goes-Neto A."/>
            <person name="Matiuzzi M."/>
            <person name="Azevedo V."/>
            <person name="Ristow P."/>
        </authorList>
    </citation>
    <scope>NUCLEOTIDE SEQUENCE</scope>
    <source>
        <strain evidence="11 14">VSF19</strain>
        <strain evidence="12">VSF20</strain>
    </source>
</reference>
<comment type="subcellular location">
    <subcellularLocation>
        <location evidence="7">Cytoplasm</location>
    </subcellularLocation>
</comment>
<evidence type="ECO:0000313" key="14">
    <source>
        <dbReference type="Proteomes" id="UP001208912"/>
    </source>
</evidence>
<gene>
    <name evidence="7 12" type="primary">argH</name>
    <name evidence="11" type="ORF">ND861_06370</name>
    <name evidence="12" type="ORF">ND862_06855</name>
</gene>
<dbReference type="InterPro" id="IPR008948">
    <property type="entry name" value="L-Aspartase-like"/>
</dbReference>
<feature type="domain" description="Fumarate lyase N-terminal" evidence="9">
    <location>
        <begin position="9"/>
        <end position="303"/>
    </location>
</feature>
<dbReference type="EC" id="4.3.2.1" evidence="3 7"/>
<keyword evidence="14" id="KW-1185">Reference proteome</keyword>
<dbReference type="Gene3D" id="1.10.40.30">
    <property type="entry name" value="Fumarase/aspartase (C-terminal domain)"/>
    <property type="match status" value="1"/>
</dbReference>
<evidence type="ECO:0000259" key="10">
    <source>
        <dbReference type="Pfam" id="PF14698"/>
    </source>
</evidence>
<evidence type="ECO:0000259" key="9">
    <source>
        <dbReference type="Pfam" id="PF00206"/>
    </source>
</evidence>
<keyword evidence="7" id="KW-0963">Cytoplasm</keyword>
<keyword evidence="6 7" id="KW-0456">Lyase</keyword>
<evidence type="ECO:0000256" key="1">
    <source>
        <dbReference type="ARBA" id="ARBA00000985"/>
    </source>
</evidence>
<dbReference type="InterPro" id="IPR000362">
    <property type="entry name" value="Fumarate_lyase_fam"/>
</dbReference>
<dbReference type="InterPro" id="IPR024083">
    <property type="entry name" value="Fumarase/histidase_N"/>
</dbReference>
<dbReference type="Pfam" id="PF00206">
    <property type="entry name" value="Lyase_1"/>
    <property type="match status" value="1"/>
</dbReference>
<dbReference type="InterPro" id="IPR022761">
    <property type="entry name" value="Fumarate_lyase_N"/>
</dbReference>
<dbReference type="GO" id="GO:0042450">
    <property type="term" value="P:L-arginine biosynthetic process via ornithine"/>
    <property type="evidence" value="ECO:0007669"/>
    <property type="project" value="UniProtKB-UniRule"/>
</dbReference>
<dbReference type="FunFam" id="1.10.40.30:FF:000001">
    <property type="entry name" value="Argininosuccinate lyase"/>
    <property type="match status" value="1"/>
</dbReference>
<feature type="coiled-coil region" evidence="8">
    <location>
        <begin position="446"/>
        <end position="473"/>
    </location>
</feature>
<dbReference type="InterPro" id="IPR009049">
    <property type="entry name" value="Argininosuccinate_lyase"/>
</dbReference>
<evidence type="ECO:0000256" key="5">
    <source>
        <dbReference type="ARBA" id="ARBA00022605"/>
    </source>
</evidence>
<dbReference type="GO" id="GO:0005829">
    <property type="term" value="C:cytosol"/>
    <property type="evidence" value="ECO:0007669"/>
    <property type="project" value="TreeGrafter"/>
</dbReference>
<sequence>MKEKKLWGGRFEAPPSSLMIRIGESISFDKELYAHDIEGSISHSRMLKRIGILSESEQRKIETGLGQIKKEIDSGKFEFKIENEDIHMSVESRLTELLGDLGKKLHTGRSRNDQVSQDVRLYIKSEVEGILVLLLDLLSSWIVKAEAHTKTIIPGYTHLQIAQPIRASHYFLSHFWANVRDFEDFFAAYERADELVLGSGALAGVNYATDRDFLKKDLSLSRISENSMDAVSQRDHIFKFLFAASQFMIHVSRFCEEIILYTSQEFSYFKLPDHLTTGSSIMPQKKNPDVAELIRGKAGRVIGSLTHVLVMLKGTPLSYNRDFQEDKLPLFDTVKQIRLSIEGVRDMVQGIQVFPENATRSLRSGFSTATDLADWLVSAKGIPFRSAHEIVGELVKNCSSKGYDLFTIPSGERGQIHAVLTDPGYEAAISLETSCDKKDVMGGTAFPRQKEQIKRAKAKVNELTKKLKSIESKVKK</sequence>
<comment type="catalytic activity">
    <reaction evidence="1 7">
        <text>2-(N(omega)-L-arginino)succinate = fumarate + L-arginine</text>
        <dbReference type="Rhea" id="RHEA:24020"/>
        <dbReference type="ChEBI" id="CHEBI:29806"/>
        <dbReference type="ChEBI" id="CHEBI:32682"/>
        <dbReference type="ChEBI" id="CHEBI:57472"/>
        <dbReference type="EC" id="4.3.2.1"/>
    </reaction>
</comment>
<dbReference type="Proteomes" id="UP001208540">
    <property type="component" value="Unassembled WGS sequence"/>
</dbReference>
<dbReference type="GO" id="GO:0004056">
    <property type="term" value="F:argininosuccinate lyase activity"/>
    <property type="evidence" value="ECO:0007669"/>
    <property type="project" value="UniProtKB-UniRule"/>
</dbReference>
<evidence type="ECO:0000313" key="13">
    <source>
        <dbReference type="Proteomes" id="UP001208540"/>
    </source>
</evidence>
<dbReference type="Gene3D" id="1.10.275.10">
    <property type="entry name" value="Fumarase/aspartase (N-terminal domain)"/>
    <property type="match status" value="1"/>
</dbReference>
<evidence type="ECO:0000313" key="11">
    <source>
        <dbReference type="EMBL" id="MCW7525964.1"/>
    </source>
</evidence>
<dbReference type="AlphaFoldDB" id="A0AAW5VLZ1"/>
<dbReference type="Proteomes" id="UP001208912">
    <property type="component" value="Unassembled WGS sequence"/>
</dbReference>
<evidence type="ECO:0000256" key="2">
    <source>
        <dbReference type="ARBA" id="ARBA00004941"/>
    </source>
</evidence>
<dbReference type="InterPro" id="IPR029419">
    <property type="entry name" value="Arg_succ_lyase_C"/>
</dbReference>
<organism evidence="12 13">
    <name type="scientific">Leptospira soteropolitanensis</name>
    <dbReference type="NCBI Taxonomy" id="2950025"/>
    <lineage>
        <taxon>Bacteria</taxon>
        <taxon>Pseudomonadati</taxon>
        <taxon>Spirochaetota</taxon>
        <taxon>Spirochaetia</taxon>
        <taxon>Leptospirales</taxon>
        <taxon>Leptospiraceae</taxon>
        <taxon>Leptospira</taxon>
    </lineage>
</organism>
<keyword evidence="5 7" id="KW-0028">Amino-acid biosynthesis</keyword>
<dbReference type="Pfam" id="PF14698">
    <property type="entry name" value="ASL_C2"/>
    <property type="match status" value="1"/>
</dbReference>
<evidence type="ECO:0000313" key="12">
    <source>
        <dbReference type="EMBL" id="MCW7529922.1"/>
    </source>
</evidence>
<dbReference type="PROSITE" id="PS00163">
    <property type="entry name" value="FUMARATE_LYASES"/>
    <property type="match status" value="1"/>
</dbReference>
<accession>A0AAW5VLZ1</accession>
<evidence type="ECO:0000256" key="4">
    <source>
        <dbReference type="ARBA" id="ARBA00022571"/>
    </source>
</evidence>
<dbReference type="RefSeq" id="WP_265351264.1">
    <property type="nucleotide sequence ID" value="NZ_JAMQPL010000002.1"/>
</dbReference>
<evidence type="ECO:0000256" key="3">
    <source>
        <dbReference type="ARBA" id="ARBA00012338"/>
    </source>
</evidence>
<keyword evidence="8" id="KW-0175">Coiled coil</keyword>
<proteinExistence type="inferred from homology"/>
<dbReference type="SUPFAM" id="SSF48557">
    <property type="entry name" value="L-aspartase-like"/>
    <property type="match status" value="1"/>
</dbReference>
<feature type="domain" description="Argininosuccinate lyase C-terminal" evidence="10">
    <location>
        <begin position="366"/>
        <end position="435"/>
    </location>
</feature>
<dbReference type="EMBL" id="JAMQPM010000002">
    <property type="protein sequence ID" value="MCW7525964.1"/>
    <property type="molecule type" value="Genomic_DNA"/>
</dbReference>
<keyword evidence="4 7" id="KW-0055">Arginine biosynthesis</keyword>
<dbReference type="FunFam" id="1.20.200.10:FF:000015">
    <property type="entry name" value="argininosuccinate lyase isoform X2"/>
    <property type="match status" value="1"/>
</dbReference>
<comment type="pathway">
    <text evidence="2 7">Amino-acid biosynthesis; L-arginine biosynthesis; L-arginine from L-ornithine and carbamoyl phosphate: step 3/3.</text>
</comment>
<name>A0AAW5VLZ1_9LEPT</name>
<dbReference type="NCBIfam" id="TIGR00838">
    <property type="entry name" value="argH"/>
    <property type="match status" value="1"/>
</dbReference>